<evidence type="ECO:0000256" key="5">
    <source>
        <dbReference type="ARBA" id="ARBA00023136"/>
    </source>
</evidence>
<evidence type="ECO:0000313" key="7">
    <source>
        <dbReference type="EMBL" id="PAU93464.1"/>
    </source>
</evidence>
<evidence type="ECO:0000256" key="3">
    <source>
        <dbReference type="ARBA" id="ARBA00022692"/>
    </source>
</evidence>
<keyword evidence="5 6" id="KW-0472">Membrane</keyword>
<gene>
    <name evidence="7" type="ORF">CK503_12090</name>
</gene>
<evidence type="ECO:0000256" key="6">
    <source>
        <dbReference type="SAM" id="Phobius"/>
    </source>
</evidence>
<dbReference type="Pfam" id="PF03626">
    <property type="entry name" value="COX4_pro"/>
    <property type="match status" value="1"/>
</dbReference>
<organism evidence="7 8">
    <name type="scientific">Fodinibius salipaludis</name>
    <dbReference type="NCBI Taxonomy" id="2032627"/>
    <lineage>
        <taxon>Bacteria</taxon>
        <taxon>Pseudomonadati</taxon>
        <taxon>Balneolota</taxon>
        <taxon>Balneolia</taxon>
        <taxon>Balneolales</taxon>
        <taxon>Balneolaceae</taxon>
        <taxon>Fodinibius</taxon>
    </lineage>
</organism>
<dbReference type="InterPro" id="IPR005171">
    <property type="entry name" value="Cyt_c_oxidase_su4_prok"/>
</dbReference>
<evidence type="ECO:0000256" key="2">
    <source>
        <dbReference type="ARBA" id="ARBA00022475"/>
    </source>
</evidence>
<comment type="subcellular location">
    <subcellularLocation>
        <location evidence="1">Cell membrane</location>
        <topology evidence="1">Multi-pass membrane protein</topology>
    </subcellularLocation>
</comment>
<accession>A0A2A2G8Y5</accession>
<dbReference type="GO" id="GO:0005886">
    <property type="term" value="C:plasma membrane"/>
    <property type="evidence" value="ECO:0007669"/>
    <property type="project" value="UniProtKB-SubCell"/>
</dbReference>
<dbReference type="Proteomes" id="UP000218831">
    <property type="component" value="Unassembled WGS sequence"/>
</dbReference>
<feature type="transmembrane region" description="Helical" evidence="6">
    <location>
        <begin position="70"/>
        <end position="88"/>
    </location>
</feature>
<protein>
    <recommendedName>
        <fullName evidence="9">Oxidase</fullName>
    </recommendedName>
</protein>
<keyword evidence="3 6" id="KW-0812">Transmembrane</keyword>
<evidence type="ECO:0008006" key="9">
    <source>
        <dbReference type="Google" id="ProtNLM"/>
    </source>
</evidence>
<proteinExistence type="predicted"/>
<evidence type="ECO:0000313" key="8">
    <source>
        <dbReference type="Proteomes" id="UP000218831"/>
    </source>
</evidence>
<feature type="transmembrane region" description="Helical" evidence="6">
    <location>
        <begin position="38"/>
        <end position="63"/>
    </location>
</feature>
<feature type="transmembrane region" description="Helical" evidence="6">
    <location>
        <begin position="12"/>
        <end position="32"/>
    </location>
</feature>
<keyword evidence="2" id="KW-1003">Cell membrane</keyword>
<dbReference type="AlphaFoldDB" id="A0A2A2G8Y5"/>
<dbReference type="NCBIfam" id="TIGR02229">
    <property type="entry name" value="caa3_sub_IV"/>
    <property type="match status" value="1"/>
</dbReference>
<keyword evidence="4 6" id="KW-1133">Transmembrane helix</keyword>
<dbReference type="EMBL" id="NSKE01000008">
    <property type="protein sequence ID" value="PAU93464.1"/>
    <property type="molecule type" value="Genomic_DNA"/>
</dbReference>
<reference evidence="7 8" key="1">
    <citation type="submission" date="2017-08" db="EMBL/GenBank/DDBJ databases">
        <title>Aliifodinibius alkalisoli sp. nov., isolated from saline alkaline soil.</title>
        <authorList>
            <person name="Liu D."/>
            <person name="Zhang G."/>
        </authorList>
    </citation>
    <scope>NUCLEOTIDE SEQUENCE [LARGE SCALE GENOMIC DNA]</scope>
    <source>
        <strain evidence="7 8">WN023</strain>
    </source>
</reference>
<comment type="caution">
    <text evidence="7">The sequence shown here is derived from an EMBL/GenBank/DDBJ whole genome shotgun (WGS) entry which is preliminary data.</text>
</comment>
<sequence length="100" mass="10929">MSGHHISSDKTLLGVAAALLVLTILTVGVYYIQIPAPWNIVTAMGIAVLKATLVALFFMNLYWDERFNSMLLVAGLAFFGLLVALTLLDTLFRTEVIPAF</sequence>
<dbReference type="RefSeq" id="WP_095607076.1">
    <property type="nucleotide sequence ID" value="NZ_NSKE01000008.1"/>
</dbReference>
<keyword evidence="8" id="KW-1185">Reference proteome</keyword>
<evidence type="ECO:0000256" key="1">
    <source>
        <dbReference type="ARBA" id="ARBA00004651"/>
    </source>
</evidence>
<evidence type="ECO:0000256" key="4">
    <source>
        <dbReference type="ARBA" id="ARBA00022989"/>
    </source>
</evidence>
<dbReference type="InterPro" id="IPR011743">
    <property type="entry name" value="Caa3_sub_IV"/>
</dbReference>
<dbReference type="OrthoDB" id="1524892at2"/>
<name>A0A2A2G8Y5_9BACT</name>